<protein>
    <submittedName>
        <fullName evidence="1">Uncharacterized protein</fullName>
    </submittedName>
</protein>
<dbReference type="EMBL" id="CAIIXF020000007">
    <property type="protein sequence ID" value="CAH1789562.1"/>
    <property type="molecule type" value="Genomic_DNA"/>
</dbReference>
<organism evidence="1 2">
    <name type="scientific">Owenia fusiformis</name>
    <name type="common">Polychaete worm</name>
    <dbReference type="NCBI Taxonomy" id="6347"/>
    <lineage>
        <taxon>Eukaryota</taxon>
        <taxon>Metazoa</taxon>
        <taxon>Spiralia</taxon>
        <taxon>Lophotrochozoa</taxon>
        <taxon>Annelida</taxon>
        <taxon>Polychaeta</taxon>
        <taxon>Sedentaria</taxon>
        <taxon>Canalipalpata</taxon>
        <taxon>Sabellida</taxon>
        <taxon>Oweniida</taxon>
        <taxon>Oweniidae</taxon>
        <taxon>Owenia</taxon>
    </lineage>
</organism>
<gene>
    <name evidence="1" type="ORF">OFUS_LOCUS14896</name>
</gene>
<keyword evidence="2" id="KW-1185">Reference proteome</keyword>
<name>A0A8S4P8Z9_OWEFU</name>
<dbReference type="Proteomes" id="UP000749559">
    <property type="component" value="Unassembled WGS sequence"/>
</dbReference>
<dbReference type="AlphaFoldDB" id="A0A8S4P8Z9"/>
<comment type="caution">
    <text evidence="1">The sequence shown here is derived from an EMBL/GenBank/DDBJ whole genome shotgun (WGS) entry which is preliminary data.</text>
</comment>
<accession>A0A8S4P8Z9</accession>
<reference evidence="1" key="1">
    <citation type="submission" date="2022-03" db="EMBL/GenBank/DDBJ databases">
        <authorList>
            <person name="Martin C."/>
        </authorList>
    </citation>
    <scope>NUCLEOTIDE SEQUENCE</scope>
</reference>
<proteinExistence type="predicted"/>
<sequence>MVIFCKQIHVSHSRECYTKHSTAHCRESEHNCPYTYWCSDSEDKACCQDREITKALIRDEAIRDENGEVKSCINEACPKGQKCTSKLVEGYERYKYCVPSSSGRQCYDTEGQLHTTDIWISKRDRCNKCRCRRNGKRRCSMKSSCRKCNVTLQNRENRIVRRGFEFWKDKCTKCMCKSKKIIECEETCNKRLPYINQCSVCVKDKNYNEISLCCNACYGETGTTTDRCFTTNKLEISPLSAVTGYKALCGECGAAEQAGVECFNFTGGCNGCEGYTVALKRCSRFNAQETPECSNIFYDCMKKACFMARGRQLPLTDSDLGGICSDFICDKERSETKENCSNDCSSDDLPCQHK</sequence>
<evidence type="ECO:0000313" key="1">
    <source>
        <dbReference type="EMBL" id="CAH1789562.1"/>
    </source>
</evidence>
<evidence type="ECO:0000313" key="2">
    <source>
        <dbReference type="Proteomes" id="UP000749559"/>
    </source>
</evidence>